<sequence length="73" mass="8151">MTHHDPRWWAFFDKGPRPDVSGTEDLGPVCQSLAEATRRVRPEEPGGVVRFEPAADHRSFDLLPPNGLPAGRF</sequence>
<dbReference type="Proteomes" id="UP000646776">
    <property type="component" value="Unassembled WGS sequence"/>
</dbReference>
<gene>
    <name evidence="1" type="ORF">GCM10010226_80740</name>
</gene>
<name>A0A918HQM4_9ACTN</name>
<dbReference type="AlphaFoldDB" id="A0A918HQM4"/>
<organism evidence="1 2">
    <name type="scientific">Streptomyces phaeofaciens</name>
    <dbReference type="NCBI Taxonomy" id="68254"/>
    <lineage>
        <taxon>Bacteria</taxon>
        <taxon>Bacillati</taxon>
        <taxon>Actinomycetota</taxon>
        <taxon>Actinomycetes</taxon>
        <taxon>Kitasatosporales</taxon>
        <taxon>Streptomycetaceae</taxon>
        <taxon>Streptomyces</taxon>
    </lineage>
</organism>
<proteinExistence type="predicted"/>
<keyword evidence="2" id="KW-1185">Reference proteome</keyword>
<reference evidence="1" key="1">
    <citation type="journal article" date="2014" name="Int. J. Syst. Evol. Microbiol.">
        <title>Complete genome sequence of Corynebacterium casei LMG S-19264T (=DSM 44701T), isolated from a smear-ripened cheese.</title>
        <authorList>
            <consortium name="US DOE Joint Genome Institute (JGI-PGF)"/>
            <person name="Walter F."/>
            <person name="Albersmeier A."/>
            <person name="Kalinowski J."/>
            <person name="Ruckert C."/>
        </authorList>
    </citation>
    <scope>NUCLEOTIDE SEQUENCE</scope>
    <source>
        <strain evidence="1">JCM 4125</strain>
    </source>
</reference>
<accession>A0A918HQM4</accession>
<evidence type="ECO:0000313" key="1">
    <source>
        <dbReference type="EMBL" id="GGT90396.1"/>
    </source>
</evidence>
<comment type="caution">
    <text evidence="1">The sequence shown here is derived from an EMBL/GenBank/DDBJ whole genome shotgun (WGS) entry which is preliminary data.</text>
</comment>
<dbReference type="EMBL" id="BMSA01000037">
    <property type="protein sequence ID" value="GGT90396.1"/>
    <property type="molecule type" value="Genomic_DNA"/>
</dbReference>
<reference evidence="1" key="2">
    <citation type="submission" date="2020-09" db="EMBL/GenBank/DDBJ databases">
        <authorList>
            <person name="Sun Q."/>
            <person name="Ohkuma M."/>
        </authorList>
    </citation>
    <scope>NUCLEOTIDE SEQUENCE</scope>
    <source>
        <strain evidence="1">JCM 4125</strain>
    </source>
</reference>
<evidence type="ECO:0000313" key="2">
    <source>
        <dbReference type="Proteomes" id="UP000646776"/>
    </source>
</evidence>
<protein>
    <submittedName>
        <fullName evidence="1">Uncharacterized protein</fullName>
    </submittedName>
</protein>
<dbReference type="RefSeq" id="WP_189717611.1">
    <property type="nucleotide sequence ID" value="NZ_BMSA01000037.1"/>
</dbReference>